<dbReference type="Proteomes" id="UP000004349">
    <property type="component" value="Unassembled WGS sequence"/>
</dbReference>
<dbReference type="EMBL" id="AFWE01000018">
    <property type="protein sequence ID" value="EGU42481.1"/>
    <property type="molecule type" value="Genomic_DNA"/>
</dbReference>
<reference evidence="2 3" key="1">
    <citation type="journal article" date="2012" name="Int. J. Syst. Evol. Microbiol.">
        <title>Vibrio caribbeanicus sp. nov., isolated from the marine sponge Scleritoderma cyanea.</title>
        <authorList>
            <person name="Hoffmann M."/>
            <person name="Monday S.R."/>
            <person name="Allard M.W."/>
            <person name="Strain E.A."/>
            <person name="Whittaker P."/>
            <person name="Naum M."/>
            <person name="McCarthy P.J."/>
            <person name="Lopez J.V."/>
            <person name="Fischer M."/>
            <person name="Brown E.W."/>
        </authorList>
    </citation>
    <scope>NUCLEOTIDE SEQUENCE [LARGE SCALE GENOMIC DNA]</scope>
    <source>
        <strain evidence="2 3">LMG 19158</strain>
    </source>
</reference>
<dbReference type="RefSeq" id="WP_005592722.1">
    <property type="nucleotide sequence ID" value="NZ_AFWE01000018.1"/>
</dbReference>
<keyword evidence="1" id="KW-0732">Signal</keyword>
<sequence>MTKFLFLLGLITGFSHTSFAQDSSPDVMIGEMTITINDSNNTTRYPTQQYPIFDYNEGAKYQSYLMLQDDSAKEKQWLGWGITIDKIESENVNLTLEVKNAELHMTQQLALTFKLGLSCQRIPTGLPKIESVTICASKQR</sequence>
<feature type="chain" id="PRO_5003386692" description="Lipoprotein" evidence="1">
    <location>
        <begin position="21"/>
        <end position="140"/>
    </location>
</feature>
<organism evidence="2 3">
    <name type="scientific">Vibrio scophthalmi LMG 19158</name>
    <dbReference type="NCBI Taxonomy" id="870967"/>
    <lineage>
        <taxon>Bacteria</taxon>
        <taxon>Pseudomonadati</taxon>
        <taxon>Pseudomonadota</taxon>
        <taxon>Gammaproteobacteria</taxon>
        <taxon>Vibrionales</taxon>
        <taxon>Vibrionaceae</taxon>
        <taxon>Vibrio</taxon>
    </lineage>
</organism>
<name>F9RIE9_9VIBR</name>
<evidence type="ECO:0000256" key="1">
    <source>
        <dbReference type="SAM" id="SignalP"/>
    </source>
</evidence>
<dbReference type="AlphaFoldDB" id="F9RIE9"/>
<evidence type="ECO:0000313" key="3">
    <source>
        <dbReference type="Proteomes" id="UP000004349"/>
    </source>
</evidence>
<proteinExistence type="predicted"/>
<accession>F9RIE9</accession>
<comment type="caution">
    <text evidence="2">The sequence shown here is derived from an EMBL/GenBank/DDBJ whole genome shotgun (WGS) entry which is preliminary data.</text>
</comment>
<evidence type="ECO:0000313" key="2">
    <source>
        <dbReference type="EMBL" id="EGU42481.1"/>
    </source>
</evidence>
<feature type="signal peptide" evidence="1">
    <location>
        <begin position="1"/>
        <end position="20"/>
    </location>
</feature>
<gene>
    <name evidence="2" type="ORF">VIS19158_11808</name>
</gene>
<evidence type="ECO:0008006" key="4">
    <source>
        <dbReference type="Google" id="ProtNLM"/>
    </source>
</evidence>
<protein>
    <recommendedName>
        <fullName evidence="4">Lipoprotein</fullName>
    </recommendedName>
</protein>